<evidence type="ECO:0000256" key="6">
    <source>
        <dbReference type="ARBA" id="ARBA00022989"/>
    </source>
</evidence>
<dbReference type="EMBL" id="LT635767">
    <property type="protein sequence ID" value="SGZ56169.1"/>
    <property type="molecule type" value="Genomic_DNA"/>
</dbReference>
<evidence type="ECO:0000256" key="3">
    <source>
        <dbReference type="ARBA" id="ARBA00018691"/>
    </source>
</evidence>
<reference evidence="14 15" key="1">
    <citation type="submission" date="2016-10" db="EMBL/GenBank/DDBJ databases">
        <authorList>
            <person name="de Groot N.N."/>
        </authorList>
    </citation>
    <scope>NUCLEOTIDE SEQUENCE [LARGE SCALE GENOMIC DNA]</scope>
    <source>
        <strain evidence="14 15">PYCC 4715</strain>
    </source>
</reference>
<dbReference type="GO" id="GO:0006891">
    <property type="term" value="P:intra-Golgi vesicle-mediated transport"/>
    <property type="evidence" value="ECO:0007669"/>
    <property type="project" value="InterPro"/>
</dbReference>
<gene>
    <name evidence="14" type="ORF">SAMEA4029009_CIC11G00000000153</name>
</gene>
<organism evidence="14 15">
    <name type="scientific">Sungouiella intermedia</name>
    <dbReference type="NCBI Taxonomy" id="45354"/>
    <lineage>
        <taxon>Eukaryota</taxon>
        <taxon>Fungi</taxon>
        <taxon>Dikarya</taxon>
        <taxon>Ascomycota</taxon>
        <taxon>Saccharomycotina</taxon>
        <taxon>Pichiomycetes</taxon>
        <taxon>Metschnikowiaceae</taxon>
        <taxon>Sungouiella</taxon>
    </lineage>
</organism>
<evidence type="ECO:0000313" key="14">
    <source>
        <dbReference type="EMBL" id="SGZ56169.1"/>
    </source>
</evidence>
<feature type="domain" description="Cux N-terminal" evidence="13">
    <location>
        <begin position="14"/>
        <end position="124"/>
    </location>
</feature>
<evidence type="ECO:0000256" key="7">
    <source>
        <dbReference type="ARBA" id="ARBA00023034"/>
    </source>
</evidence>
<comment type="similarity">
    <text evidence="2">Belongs to the CASP family.</text>
</comment>
<evidence type="ECO:0000256" key="8">
    <source>
        <dbReference type="ARBA" id="ARBA00023054"/>
    </source>
</evidence>
<dbReference type="GO" id="GO:0000139">
    <property type="term" value="C:Golgi membrane"/>
    <property type="evidence" value="ECO:0007669"/>
    <property type="project" value="UniProtKB-SubCell"/>
</dbReference>
<feature type="transmembrane region" description="Helical" evidence="11">
    <location>
        <begin position="610"/>
        <end position="628"/>
    </location>
</feature>
<name>A0A1L0BXT8_9ASCO</name>
<dbReference type="Proteomes" id="UP000182259">
    <property type="component" value="Chromosome IV"/>
</dbReference>
<dbReference type="Pfam" id="PF25398">
    <property type="entry name" value="CUX1_N"/>
    <property type="match status" value="1"/>
</dbReference>
<evidence type="ECO:0000256" key="5">
    <source>
        <dbReference type="ARBA" id="ARBA00022692"/>
    </source>
</evidence>
<evidence type="ECO:0000259" key="12">
    <source>
        <dbReference type="Pfam" id="PF08172"/>
    </source>
</evidence>
<keyword evidence="7" id="KW-0333">Golgi apparatus</keyword>
<comment type="subcellular location">
    <subcellularLocation>
        <location evidence="1">Golgi apparatus membrane</location>
        <topology evidence="1">Single-pass type IV membrane protein</topology>
    </subcellularLocation>
</comment>
<evidence type="ECO:0000259" key="13">
    <source>
        <dbReference type="Pfam" id="PF25398"/>
    </source>
</evidence>
<proteinExistence type="inferred from homology"/>
<dbReference type="InterPro" id="IPR057476">
    <property type="entry name" value="Cux_N"/>
</dbReference>
<keyword evidence="6 11" id="KW-1133">Transmembrane helix</keyword>
<dbReference type="InterPro" id="IPR012955">
    <property type="entry name" value="CASP_C"/>
</dbReference>
<keyword evidence="9 11" id="KW-0472">Membrane</keyword>
<evidence type="ECO:0000256" key="4">
    <source>
        <dbReference type="ARBA" id="ARBA00022448"/>
    </source>
</evidence>
<feature type="coiled-coil region" evidence="10">
    <location>
        <begin position="390"/>
        <end position="438"/>
    </location>
</feature>
<feature type="coiled-coil region" evidence="10">
    <location>
        <begin position="159"/>
        <end position="277"/>
    </location>
</feature>
<keyword evidence="5 11" id="KW-0812">Transmembrane</keyword>
<evidence type="ECO:0000256" key="2">
    <source>
        <dbReference type="ARBA" id="ARBA00006415"/>
    </source>
</evidence>
<keyword evidence="8 10" id="KW-0175">Coiled coil</keyword>
<dbReference type="Pfam" id="PF08172">
    <property type="entry name" value="CASP_C"/>
    <property type="match status" value="1"/>
</dbReference>
<evidence type="ECO:0000256" key="10">
    <source>
        <dbReference type="SAM" id="Coils"/>
    </source>
</evidence>
<evidence type="ECO:0000313" key="15">
    <source>
        <dbReference type="Proteomes" id="UP000182259"/>
    </source>
</evidence>
<dbReference type="AlphaFoldDB" id="A0A1L0BXT8"/>
<evidence type="ECO:0000256" key="11">
    <source>
        <dbReference type="SAM" id="Phobius"/>
    </source>
</evidence>
<keyword evidence="4" id="KW-0813">Transport</keyword>
<dbReference type="PANTHER" id="PTHR14043">
    <property type="entry name" value="CCAAT DISPLACEMENT PROTEIN-RELATED"/>
    <property type="match status" value="1"/>
</dbReference>
<feature type="coiled-coil region" evidence="10">
    <location>
        <begin position="478"/>
        <end position="526"/>
    </location>
</feature>
<sequence length="665" mass="76055">MTEAAAPPTNGSQGHAFENALQTWTEIDLSSLQRKLDEQGIELKTQQKQSLASRKELASKTKEFKKLDDEAKLSELKGILKMYQNEIDSLTTKQKKVESFFFGFYRLIAEAPDPKPLLEHSLDAVIEVGEISSLKQEVSKLKDDLSKKADYDILKQRLLHNEQKAAELLSAKLKDQEEEFNALIDEKESNWQSIQKQHESQIASYKSTVEELKTSKEVTELQLNSQNRQLGATETSSVNAAELDMVTRDLETWKKRVYELERRNEDLRRELTVSKTDSDKEILKQECSKKVAEIEGENALLIANLNQVRATLEANNKEHEAKMQSVNRDLTQSVQEIKNLKERLEKTSDYDELKHELTLIRQIEFGEGALEEKDIDSLLIERNKALTRELADFRSQHDGYAAEISQLNQELQLANQELARFQELNSRLENDLANMQEASGSAFNDTASIMSGMTRMTRQTGRGSIGGGLSTIDESSILPIITKQRDRFREKNKELEDDLRKQIITVQELKRKNKALQADNEELYEKTRYMALMKNSDPSSSTAASRKLLTPKTNTVDLENPYRASYESKLHPIEEFRRREQERVNSRLSPLERLFIFVTRSILATRFTRMLFLAYCVFLHVVVMFTTVHSINLSTRMIPEVGLNHSTGGVADTSNEKVLQAAPMK</sequence>
<feature type="domain" description="CASP C-terminal" evidence="12">
    <location>
        <begin position="406"/>
        <end position="632"/>
    </location>
</feature>
<feature type="coiled-coil region" evidence="10">
    <location>
        <begin position="302"/>
        <end position="347"/>
    </location>
</feature>
<accession>A0A1L0BXT8</accession>
<evidence type="ECO:0000256" key="1">
    <source>
        <dbReference type="ARBA" id="ARBA00004409"/>
    </source>
</evidence>
<evidence type="ECO:0000256" key="9">
    <source>
        <dbReference type="ARBA" id="ARBA00023136"/>
    </source>
</evidence>
<protein>
    <recommendedName>
        <fullName evidence="3">Protein CASP</fullName>
    </recommendedName>
</protein>
<dbReference type="PANTHER" id="PTHR14043:SF2">
    <property type="entry name" value="HOMEOBOX PROTEIN CUT"/>
    <property type="match status" value="1"/>
</dbReference>